<evidence type="ECO:0000256" key="5">
    <source>
        <dbReference type="HAMAP-Rule" id="MF_00189"/>
    </source>
</evidence>
<evidence type="ECO:0000256" key="1">
    <source>
        <dbReference type="ARBA" id="ARBA00022475"/>
    </source>
</evidence>
<comment type="caution">
    <text evidence="6">The sequence shown here is derived from an EMBL/GenBank/DDBJ whole genome shotgun (WGS) entry which is preliminary data.</text>
</comment>
<comment type="similarity">
    <text evidence="5">Belongs to the YciB family.</text>
</comment>
<accession>A0A9D9GTE7</accession>
<dbReference type="InterPro" id="IPR006008">
    <property type="entry name" value="YciB"/>
</dbReference>
<feature type="transmembrane region" description="Helical" evidence="5">
    <location>
        <begin position="163"/>
        <end position="182"/>
    </location>
</feature>
<keyword evidence="3 5" id="KW-1133">Transmembrane helix</keyword>
<dbReference type="EMBL" id="JADINH010000125">
    <property type="protein sequence ID" value="MBO8415884.1"/>
    <property type="molecule type" value="Genomic_DNA"/>
</dbReference>
<dbReference type="HAMAP" id="MF_00189">
    <property type="entry name" value="YciB"/>
    <property type="match status" value="1"/>
</dbReference>
<dbReference type="AlphaFoldDB" id="A0A9D9GTE7"/>
<evidence type="ECO:0000256" key="3">
    <source>
        <dbReference type="ARBA" id="ARBA00022989"/>
    </source>
</evidence>
<feature type="transmembrane region" description="Helical" evidence="5">
    <location>
        <begin position="24"/>
        <end position="45"/>
    </location>
</feature>
<keyword evidence="1 5" id="KW-1003">Cell membrane</keyword>
<comment type="function">
    <text evidence="5">Plays a role in cell envelope biogenesis, maintenance of cell envelope integrity and membrane homeostasis.</text>
</comment>
<gene>
    <name evidence="5" type="primary">yciB</name>
    <name evidence="6" type="ORF">IAB19_05850</name>
</gene>
<keyword evidence="2 5" id="KW-0812">Transmembrane</keyword>
<reference evidence="6" key="2">
    <citation type="journal article" date="2021" name="PeerJ">
        <title>Extensive microbial diversity within the chicken gut microbiome revealed by metagenomics and culture.</title>
        <authorList>
            <person name="Gilroy R."/>
            <person name="Ravi A."/>
            <person name="Getino M."/>
            <person name="Pursley I."/>
            <person name="Horton D.L."/>
            <person name="Alikhan N.F."/>
            <person name="Baker D."/>
            <person name="Gharbi K."/>
            <person name="Hall N."/>
            <person name="Watson M."/>
            <person name="Adriaenssens E.M."/>
            <person name="Foster-Nyarko E."/>
            <person name="Jarju S."/>
            <person name="Secka A."/>
            <person name="Antonio M."/>
            <person name="Oren A."/>
            <person name="Chaudhuri R.R."/>
            <person name="La Ragione R."/>
            <person name="Hildebrand F."/>
            <person name="Pallen M.J."/>
        </authorList>
    </citation>
    <scope>NUCLEOTIDE SEQUENCE</scope>
    <source>
        <strain evidence="6">17213</strain>
    </source>
</reference>
<feature type="transmembrane region" description="Helical" evidence="5">
    <location>
        <begin position="118"/>
        <end position="143"/>
    </location>
</feature>
<name>A0A9D9GTE7_9GAMM</name>
<dbReference type="Pfam" id="PF04279">
    <property type="entry name" value="IspA"/>
    <property type="match status" value="1"/>
</dbReference>
<protein>
    <recommendedName>
        <fullName evidence="5">Inner membrane-spanning protein YciB</fullName>
    </recommendedName>
</protein>
<feature type="transmembrane region" description="Helical" evidence="5">
    <location>
        <begin position="52"/>
        <end position="70"/>
    </location>
</feature>
<comment type="subcellular location">
    <subcellularLocation>
        <location evidence="5">Cell inner membrane</location>
        <topology evidence="5">Multi-pass membrane protein</topology>
    </subcellularLocation>
</comment>
<keyword evidence="5" id="KW-0997">Cell inner membrane</keyword>
<evidence type="ECO:0000256" key="4">
    <source>
        <dbReference type="ARBA" id="ARBA00023136"/>
    </source>
</evidence>
<dbReference type="PANTHER" id="PTHR36917:SF1">
    <property type="entry name" value="INNER MEMBRANE-SPANNING PROTEIN YCIB"/>
    <property type="match status" value="1"/>
</dbReference>
<evidence type="ECO:0000256" key="2">
    <source>
        <dbReference type="ARBA" id="ARBA00022692"/>
    </source>
</evidence>
<feature type="transmembrane region" description="Helical" evidence="5">
    <location>
        <begin position="76"/>
        <end position="98"/>
    </location>
</feature>
<evidence type="ECO:0000313" key="7">
    <source>
        <dbReference type="Proteomes" id="UP000823631"/>
    </source>
</evidence>
<keyword evidence="4 5" id="KW-0472">Membrane</keyword>
<dbReference type="Proteomes" id="UP000823631">
    <property type="component" value="Unassembled WGS sequence"/>
</dbReference>
<organism evidence="6 7">
    <name type="scientific">Candidatus Avisuccinivibrio stercorigallinarum</name>
    <dbReference type="NCBI Taxonomy" id="2840704"/>
    <lineage>
        <taxon>Bacteria</taxon>
        <taxon>Pseudomonadati</taxon>
        <taxon>Pseudomonadota</taxon>
        <taxon>Gammaproteobacteria</taxon>
        <taxon>Aeromonadales</taxon>
        <taxon>Succinivibrionaceae</taxon>
        <taxon>Succinivibrionaceae incertae sedis</taxon>
        <taxon>Candidatus Avisuccinivibrio</taxon>
    </lineage>
</organism>
<dbReference type="GO" id="GO:0005886">
    <property type="term" value="C:plasma membrane"/>
    <property type="evidence" value="ECO:0007669"/>
    <property type="project" value="UniProtKB-SubCell"/>
</dbReference>
<dbReference type="PANTHER" id="PTHR36917">
    <property type="entry name" value="INTRACELLULAR SEPTATION PROTEIN A-RELATED"/>
    <property type="match status" value="1"/>
</dbReference>
<sequence>MLPKILEFAPALAFFAAYKLSDDLITATAVIIGTAAAAFVLQYLLFKKVSRMQVFVTAAVVLFGLPTVLLNDPEIIKWKITAVNLILAAAIFICQVFLKKNPFAYLFGQEIKLPASAWLTLGQMWMCFFALAAALNVVIAFYLPDLFGITPKEAEDWWVDYKTFGNAILNFIFALACGLYLMRSNPELLQELKEDAGKEVK</sequence>
<reference evidence="6" key="1">
    <citation type="submission" date="2020-10" db="EMBL/GenBank/DDBJ databases">
        <authorList>
            <person name="Gilroy R."/>
        </authorList>
    </citation>
    <scope>NUCLEOTIDE SEQUENCE</scope>
    <source>
        <strain evidence="6">17213</strain>
    </source>
</reference>
<proteinExistence type="inferred from homology"/>
<evidence type="ECO:0000313" key="6">
    <source>
        <dbReference type="EMBL" id="MBO8415884.1"/>
    </source>
</evidence>